<reference evidence="3 4" key="1">
    <citation type="submission" date="2020-08" db="EMBL/GenBank/DDBJ databases">
        <title>Genomic Encyclopedia of Type Strains, Phase IV (KMG-IV): sequencing the most valuable type-strain genomes for metagenomic binning, comparative biology and taxonomic classification.</title>
        <authorList>
            <person name="Goeker M."/>
        </authorList>
    </citation>
    <scope>NUCLEOTIDE SEQUENCE [LARGE SCALE GENOMIC DNA]</scope>
    <source>
        <strain evidence="3 4">DSM 45615</strain>
    </source>
</reference>
<dbReference type="Proteomes" id="UP000578449">
    <property type="component" value="Unassembled WGS sequence"/>
</dbReference>
<dbReference type="AlphaFoldDB" id="A0A840PIW6"/>
<evidence type="ECO:0000313" key="4">
    <source>
        <dbReference type="Proteomes" id="UP000578449"/>
    </source>
</evidence>
<organism evidence="3 4">
    <name type="scientific">Thermocatellispora tengchongensis</name>
    <dbReference type="NCBI Taxonomy" id="1073253"/>
    <lineage>
        <taxon>Bacteria</taxon>
        <taxon>Bacillati</taxon>
        <taxon>Actinomycetota</taxon>
        <taxon>Actinomycetes</taxon>
        <taxon>Streptosporangiales</taxon>
        <taxon>Streptosporangiaceae</taxon>
        <taxon>Thermocatellispora</taxon>
    </lineage>
</organism>
<proteinExistence type="predicted"/>
<dbReference type="RefSeq" id="WP_185052909.1">
    <property type="nucleotide sequence ID" value="NZ_BAABIX010000084.1"/>
</dbReference>
<evidence type="ECO:0000259" key="2">
    <source>
        <dbReference type="Pfam" id="PF10756"/>
    </source>
</evidence>
<feature type="transmembrane region" description="Helical" evidence="1">
    <location>
        <begin position="41"/>
        <end position="61"/>
    </location>
</feature>
<accession>A0A840PIW6</accession>
<evidence type="ECO:0000256" key="1">
    <source>
        <dbReference type="SAM" id="Phobius"/>
    </source>
</evidence>
<gene>
    <name evidence="3" type="ORF">HNP84_005759</name>
</gene>
<name>A0A840PIW6_9ACTN</name>
<protein>
    <recommendedName>
        <fullName evidence="2">Low molecular weight protein antigen 6 PH domain-containing protein</fullName>
    </recommendedName>
</protein>
<keyword evidence="1" id="KW-0812">Transmembrane</keyword>
<dbReference type="EMBL" id="JACHGN010000012">
    <property type="protein sequence ID" value="MBB5136015.1"/>
    <property type="molecule type" value="Genomic_DNA"/>
</dbReference>
<keyword evidence="4" id="KW-1185">Reference proteome</keyword>
<feature type="domain" description="Low molecular weight protein antigen 6 PH" evidence="2">
    <location>
        <begin position="64"/>
        <end position="140"/>
    </location>
</feature>
<evidence type="ECO:0000313" key="3">
    <source>
        <dbReference type="EMBL" id="MBB5136015.1"/>
    </source>
</evidence>
<keyword evidence="1" id="KW-1133">Transmembrane helix</keyword>
<comment type="caution">
    <text evidence="3">The sequence shown here is derived from an EMBL/GenBank/DDBJ whole genome shotgun (WGS) entry which is preliminary data.</text>
</comment>
<dbReference type="Pfam" id="PF10756">
    <property type="entry name" value="bPH_6"/>
    <property type="match status" value="1"/>
</dbReference>
<sequence>MNASVGDVRQWRVRRDVLALKAVGLAVALVLFVLNIDDLRAVMLCSVLVVGLGVLVARDLVAPVRLAADGRGISVVRGFSRMEWIDWDKVEHISVDVQHRYGRRWEHMEIDTGDRIYVLSSASLGESCTEAAAELRRLRAAKTHPDDSGS</sequence>
<feature type="transmembrane region" description="Helical" evidence="1">
    <location>
        <begin position="18"/>
        <end position="35"/>
    </location>
</feature>
<dbReference type="InterPro" id="IPR019692">
    <property type="entry name" value="CFP-6_PH"/>
</dbReference>
<keyword evidence="1" id="KW-0472">Membrane</keyword>